<dbReference type="InterPro" id="IPR002110">
    <property type="entry name" value="Ankyrin_rpt"/>
</dbReference>
<dbReference type="Gene3D" id="1.25.40.20">
    <property type="entry name" value="Ankyrin repeat-containing domain"/>
    <property type="match status" value="1"/>
</dbReference>
<dbReference type="Proteomes" id="UP000325902">
    <property type="component" value="Unassembled WGS sequence"/>
</dbReference>
<protein>
    <submittedName>
        <fullName evidence="3">Ankyrin-3</fullName>
    </submittedName>
</protein>
<dbReference type="Pfam" id="PF12796">
    <property type="entry name" value="Ank_2"/>
    <property type="match status" value="1"/>
</dbReference>
<dbReference type="AlphaFoldDB" id="A0A5N5D2A5"/>
<accession>A0A5N5D2A5</accession>
<proteinExistence type="predicted"/>
<feature type="repeat" description="ANK" evidence="1">
    <location>
        <begin position="35"/>
        <end position="67"/>
    </location>
</feature>
<dbReference type="SMART" id="SM00248">
    <property type="entry name" value="ANK"/>
    <property type="match status" value="3"/>
</dbReference>
<dbReference type="SUPFAM" id="SSF48403">
    <property type="entry name" value="Ankyrin repeat"/>
    <property type="match status" value="1"/>
</dbReference>
<evidence type="ECO:0000313" key="4">
    <source>
        <dbReference type="Proteomes" id="UP000325902"/>
    </source>
</evidence>
<keyword evidence="1" id="KW-0040">ANK repeat</keyword>
<evidence type="ECO:0000256" key="2">
    <source>
        <dbReference type="SAM" id="MobiDB-lite"/>
    </source>
</evidence>
<evidence type="ECO:0000313" key="3">
    <source>
        <dbReference type="EMBL" id="KAB2571681.1"/>
    </source>
</evidence>
<dbReference type="PROSITE" id="PS50088">
    <property type="entry name" value="ANK_REPEAT"/>
    <property type="match status" value="2"/>
</dbReference>
<name>A0A5N5D2A5_9PEZI</name>
<dbReference type="OrthoDB" id="2142040at2759"/>
<dbReference type="EMBL" id="VCHE01000095">
    <property type="protein sequence ID" value="KAB2571681.1"/>
    <property type="molecule type" value="Genomic_DNA"/>
</dbReference>
<dbReference type="InterPro" id="IPR036770">
    <property type="entry name" value="Ankyrin_rpt-contain_sf"/>
</dbReference>
<feature type="repeat" description="ANK" evidence="1">
    <location>
        <begin position="108"/>
        <end position="140"/>
    </location>
</feature>
<feature type="region of interest" description="Disordered" evidence="2">
    <location>
        <begin position="227"/>
        <end position="251"/>
    </location>
</feature>
<organism evidence="3 4">
    <name type="scientific">Lasiodiplodia theobromae</name>
    <dbReference type="NCBI Taxonomy" id="45133"/>
    <lineage>
        <taxon>Eukaryota</taxon>
        <taxon>Fungi</taxon>
        <taxon>Dikarya</taxon>
        <taxon>Ascomycota</taxon>
        <taxon>Pezizomycotina</taxon>
        <taxon>Dothideomycetes</taxon>
        <taxon>Dothideomycetes incertae sedis</taxon>
        <taxon>Botryosphaeriales</taxon>
        <taxon>Botryosphaeriaceae</taxon>
        <taxon>Lasiodiplodia</taxon>
    </lineage>
</organism>
<sequence length="437" mass="48995">MGIYEDARDGTLDASALNEYVRKDPNLLNNPDPEEGLTPLAVASIKGHVEVVDLLLKKCARADVTSQIGETTLLLATRNRIMNRSRIVQLLLQKTPPCFIDATCPDAKNNTPLMFAIKHRDLDSIRLLRSAGACLTLRNNDDFNAKDLAKQTGDNAIERALYPDNEHSDLFKLARLVLDLLVFIITWVNQVTGAICRMYNLDPEMNQVIKQLVISPTCEPNRCPNQANATSPCNLSDDDISVDDDSSPEDDVQELRSNVDRIVKDTALGTFFEGEEEYMEQKDLVERITKITTRILPKGEGVVLRFINQDVGDSSNLTAVEIGKKLAEMSPVTNSGHSEIGTNLRSKILKPLVYDKLKERSLKRPLLISVITDGRPNNEDTSTLANVILECGKNLEADGYRREHRLDEKFAKFHDNKRDIDQWLIETLSKPIEDAEQ</sequence>
<reference evidence="3 4" key="1">
    <citation type="journal article" date="2019" name="Sci. Rep.">
        <title>A multi-omics analysis of the grapevine pathogen Lasiodiplodia theobromae reveals that temperature affects the expression of virulence- and pathogenicity-related genes.</title>
        <authorList>
            <person name="Felix C."/>
            <person name="Meneses R."/>
            <person name="Goncalves M.F.M."/>
            <person name="Tilleman L."/>
            <person name="Duarte A.S."/>
            <person name="Jorrin-Novo J.V."/>
            <person name="Van de Peer Y."/>
            <person name="Deforce D."/>
            <person name="Van Nieuwerburgh F."/>
            <person name="Esteves A.C."/>
            <person name="Alves A."/>
        </authorList>
    </citation>
    <scope>NUCLEOTIDE SEQUENCE [LARGE SCALE GENOMIC DNA]</scope>
    <source>
        <strain evidence="3 4">LA-SOL3</strain>
    </source>
</reference>
<dbReference type="PANTHER" id="PTHR34706">
    <property type="entry name" value="SLR1338 PROTEIN"/>
    <property type="match status" value="1"/>
</dbReference>
<evidence type="ECO:0000256" key="1">
    <source>
        <dbReference type="PROSITE-ProRule" id="PRU00023"/>
    </source>
</evidence>
<feature type="compositionally biased region" description="Acidic residues" evidence="2">
    <location>
        <begin position="236"/>
        <end position="251"/>
    </location>
</feature>
<gene>
    <name evidence="3" type="primary">Ank3_3</name>
    <name evidence="3" type="ORF">DBV05_g9659</name>
</gene>
<dbReference type="PANTHER" id="PTHR34706:SF3">
    <property type="entry name" value="ANKYRIN REPEAT PROTEIN (AFU_ORTHOLOGUE AFUA_7G06200)"/>
    <property type="match status" value="1"/>
</dbReference>
<keyword evidence="4" id="KW-1185">Reference proteome</keyword>
<dbReference type="PROSITE" id="PS50297">
    <property type="entry name" value="ANK_REP_REGION"/>
    <property type="match status" value="1"/>
</dbReference>
<comment type="caution">
    <text evidence="3">The sequence shown here is derived from an EMBL/GenBank/DDBJ whole genome shotgun (WGS) entry which is preliminary data.</text>
</comment>
<dbReference type="Pfam" id="PF00023">
    <property type="entry name" value="Ank"/>
    <property type="match status" value="1"/>
</dbReference>